<name>A0ACC3MMC7_9PEZI</name>
<keyword evidence="2" id="KW-1185">Reference proteome</keyword>
<gene>
    <name evidence="1" type="ORF">LTR37_016938</name>
</gene>
<proteinExistence type="predicted"/>
<protein>
    <submittedName>
        <fullName evidence="1">Uncharacterized protein</fullName>
    </submittedName>
</protein>
<dbReference type="Proteomes" id="UP001281147">
    <property type="component" value="Unassembled WGS sequence"/>
</dbReference>
<evidence type="ECO:0000313" key="1">
    <source>
        <dbReference type="EMBL" id="KAK3698467.1"/>
    </source>
</evidence>
<dbReference type="EMBL" id="JAUTXU010000210">
    <property type="protein sequence ID" value="KAK3698467.1"/>
    <property type="molecule type" value="Genomic_DNA"/>
</dbReference>
<comment type="caution">
    <text evidence="1">The sequence shown here is derived from an EMBL/GenBank/DDBJ whole genome shotgun (WGS) entry which is preliminary data.</text>
</comment>
<evidence type="ECO:0000313" key="2">
    <source>
        <dbReference type="Proteomes" id="UP001281147"/>
    </source>
</evidence>
<sequence length="263" mass="26355">MRRSMLFPPLLALLPAALANDKAAPPTTGNPQGAQYIAALPSGSVSGSVVASSTFNGTGVNLQISLSGLPGQGGPFQYHIHENPVAPHGSCSSVGEHVDPYRVGDLVPCDQNKPQDCQVGDLSGKHGLVNTTNYASNYIDKYVSTAVDSPAFVGNRSLVVHYSNKTIITCANFTMEGMPAPAGNVSDDTLSPPAASPAPAVSSAGNSSSSPTALVLSDAAGPTSKTSTLSGSAAMSSSRIATGLGPANVSTSSTSAAQSPAEA</sequence>
<reference evidence="1" key="1">
    <citation type="submission" date="2023-07" db="EMBL/GenBank/DDBJ databases">
        <title>Black Yeasts Isolated from many extreme environments.</title>
        <authorList>
            <person name="Coleine C."/>
            <person name="Stajich J.E."/>
            <person name="Selbmann L."/>
        </authorList>
    </citation>
    <scope>NUCLEOTIDE SEQUENCE</scope>
    <source>
        <strain evidence="1">CCFEE 5714</strain>
    </source>
</reference>
<organism evidence="1 2">
    <name type="scientific">Vermiconidia calcicola</name>
    <dbReference type="NCBI Taxonomy" id="1690605"/>
    <lineage>
        <taxon>Eukaryota</taxon>
        <taxon>Fungi</taxon>
        <taxon>Dikarya</taxon>
        <taxon>Ascomycota</taxon>
        <taxon>Pezizomycotina</taxon>
        <taxon>Dothideomycetes</taxon>
        <taxon>Dothideomycetidae</taxon>
        <taxon>Mycosphaerellales</taxon>
        <taxon>Extremaceae</taxon>
        <taxon>Vermiconidia</taxon>
    </lineage>
</organism>
<accession>A0ACC3MMC7</accession>